<gene>
    <name evidence="7" type="primary">ppk2</name>
    <name evidence="7" type="ORF">P8T11_09500</name>
</gene>
<dbReference type="NCBIfam" id="TIGR03707">
    <property type="entry name" value="PPK2_P_aer"/>
    <property type="match status" value="1"/>
</dbReference>
<dbReference type="SUPFAM" id="SSF52540">
    <property type="entry name" value="P-loop containing nucleoside triphosphate hydrolases"/>
    <property type="match status" value="1"/>
</dbReference>
<proteinExistence type="inferred from homology"/>
<dbReference type="Gene3D" id="3.40.50.300">
    <property type="entry name" value="P-loop containing nucleotide triphosphate hydrolases"/>
    <property type="match status" value="1"/>
</dbReference>
<name>A0ABY8GZM0_9BURK</name>
<evidence type="ECO:0000256" key="1">
    <source>
        <dbReference type="ARBA" id="ARBA00009924"/>
    </source>
</evidence>
<reference evidence="7 8" key="1">
    <citation type="submission" date="2023-03" db="EMBL/GenBank/DDBJ databases">
        <title>Achromobacter spanius LIG8.</title>
        <authorList>
            <person name="Shrestha S."/>
        </authorList>
    </citation>
    <scope>NUCLEOTIDE SEQUENCE [LARGE SCALE GENOMIC DNA]</scope>
    <source>
        <strain evidence="7 8">LIG8</strain>
    </source>
</reference>
<keyword evidence="2 4" id="KW-0808">Transferase</keyword>
<evidence type="ECO:0000256" key="4">
    <source>
        <dbReference type="RuleBase" id="RU369062"/>
    </source>
</evidence>
<keyword evidence="8" id="KW-1185">Reference proteome</keyword>
<evidence type="ECO:0000313" key="8">
    <source>
        <dbReference type="Proteomes" id="UP001214170"/>
    </source>
</evidence>
<dbReference type="InterPro" id="IPR022486">
    <property type="entry name" value="PPK2_PA0141"/>
</dbReference>
<comment type="subunit">
    <text evidence="4">Homotetramer.</text>
</comment>
<evidence type="ECO:0000256" key="3">
    <source>
        <dbReference type="ARBA" id="ARBA00022777"/>
    </source>
</evidence>
<evidence type="ECO:0000313" key="7">
    <source>
        <dbReference type="EMBL" id="WFP10085.1"/>
    </source>
</evidence>
<dbReference type="Pfam" id="PF03976">
    <property type="entry name" value="PPK2"/>
    <property type="match status" value="1"/>
</dbReference>
<organism evidence="7 8">
    <name type="scientific">Achromobacter spanius</name>
    <dbReference type="NCBI Taxonomy" id="217203"/>
    <lineage>
        <taxon>Bacteria</taxon>
        <taxon>Pseudomonadati</taxon>
        <taxon>Pseudomonadota</taxon>
        <taxon>Betaproteobacteria</taxon>
        <taxon>Burkholderiales</taxon>
        <taxon>Alcaligenaceae</taxon>
        <taxon>Achromobacter</taxon>
    </lineage>
</organism>
<dbReference type="PANTHER" id="PTHR34383">
    <property type="entry name" value="POLYPHOSPHATE:AMP PHOSPHOTRANSFERASE-RELATED"/>
    <property type="match status" value="1"/>
</dbReference>
<evidence type="ECO:0000259" key="6">
    <source>
        <dbReference type="Pfam" id="PF03976"/>
    </source>
</evidence>
<dbReference type="InterPro" id="IPR022488">
    <property type="entry name" value="PPK2-related"/>
</dbReference>
<evidence type="ECO:0000256" key="2">
    <source>
        <dbReference type="ARBA" id="ARBA00022679"/>
    </source>
</evidence>
<dbReference type="PANTHER" id="PTHR34383:SF1">
    <property type="entry name" value="ADP-POLYPHOSPHATE PHOSPHOTRANSFERASE"/>
    <property type="match status" value="1"/>
</dbReference>
<protein>
    <recommendedName>
        <fullName evidence="4">ADP/GDP-polyphosphate phosphotransferase</fullName>
        <ecNumber evidence="4">2.7.4.-</ecNumber>
    </recommendedName>
    <alternativeName>
        <fullName evidence="4">Polyphosphate kinase PPK2</fullName>
    </alternativeName>
</protein>
<dbReference type="Proteomes" id="UP001214170">
    <property type="component" value="Chromosome"/>
</dbReference>
<comment type="similarity">
    <text evidence="1 4">Belongs to the polyphosphate kinase 2 (PPK2) family. Class I subfamily.</text>
</comment>
<evidence type="ECO:0000256" key="5">
    <source>
        <dbReference type="SAM" id="MobiDB-lite"/>
    </source>
</evidence>
<dbReference type="RefSeq" id="WP_268082172.1">
    <property type="nucleotide sequence ID" value="NZ_CP106885.1"/>
</dbReference>
<dbReference type="EC" id="2.7.4.-" evidence="4"/>
<accession>A0ABY8GZM0</accession>
<feature type="domain" description="Polyphosphate kinase-2-related" evidence="6">
    <location>
        <begin position="194"/>
        <end position="414"/>
    </location>
</feature>
<comment type="function">
    <text evidence="4">Uses inorganic polyphosphate (polyP) as a donor to convert GDP to GTP or ADP to ATP.</text>
</comment>
<feature type="compositionally biased region" description="Low complexity" evidence="5">
    <location>
        <begin position="30"/>
        <end position="49"/>
    </location>
</feature>
<feature type="compositionally biased region" description="Polar residues" evidence="5">
    <location>
        <begin position="1"/>
        <end position="15"/>
    </location>
</feature>
<dbReference type="InterPro" id="IPR027417">
    <property type="entry name" value="P-loop_NTPase"/>
</dbReference>
<keyword evidence="3 4" id="KW-0418">Kinase</keyword>
<sequence>MTEKTPQATPDNDNVATAPRKRRSASPSVAKRSAATRSATAAGSALSADKAGKARVARAKRAVAQPASSAVPQATTRATAQATAQAKTRVATQVATQATAQAAAQVVAREDAARQETVSVLADIARRYTVGAEAQAHEALRSVIEELSADDARAVHRALLEANTQAPGTRRNPDEELAMDWREGIYPYRHRMLRRNYEKQKYQLQVELLKLQAWVKATGQRVVILFEGRDAAGKGGTIKRMMEHLNPRGARVVALEKPSDTEKGQWYFQRYVQHLPTAGEIVMFDRSWYNRAGVERVMGFCSQQEYLDFLRQVPDFERHLVSSGIHLVKFWFSVSREEQRRRFLQRKVHPLKQWKLSPVDLASLDKWDDYTRAKEAMFAHTDTADAPWIVVKSDCKKRARLNAMRYVLNRLPYEGKGGEPGLALDPLIVGRAL</sequence>
<feature type="region of interest" description="Disordered" evidence="5">
    <location>
        <begin position="1"/>
        <end position="76"/>
    </location>
</feature>
<dbReference type="EMBL" id="CP121261">
    <property type="protein sequence ID" value="WFP10085.1"/>
    <property type="molecule type" value="Genomic_DNA"/>
</dbReference>
<dbReference type="GO" id="GO:0008976">
    <property type="term" value="F:polyphosphate kinase activity"/>
    <property type="evidence" value="ECO:0007669"/>
    <property type="project" value="UniProtKB-EC"/>
</dbReference>